<comment type="subcellular location">
    <subcellularLocation>
        <location evidence="2">Membrane</location>
    </subcellularLocation>
</comment>
<proteinExistence type="predicted"/>
<evidence type="ECO:0000256" key="10">
    <source>
        <dbReference type="ARBA" id="ARBA00022989"/>
    </source>
</evidence>
<dbReference type="Pfam" id="PF07730">
    <property type="entry name" value="HisKA_3"/>
    <property type="match status" value="1"/>
</dbReference>
<dbReference type="InterPro" id="IPR011712">
    <property type="entry name" value="Sig_transdc_His_kin_sub3_dim/P"/>
</dbReference>
<dbReference type="PANTHER" id="PTHR24421">
    <property type="entry name" value="NITRATE/NITRITE SENSOR PROTEIN NARX-RELATED"/>
    <property type="match status" value="1"/>
</dbReference>
<evidence type="ECO:0000256" key="5">
    <source>
        <dbReference type="ARBA" id="ARBA00022679"/>
    </source>
</evidence>
<evidence type="ECO:0000256" key="7">
    <source>
        <dbReference type="ARBA" id="ARBA00022741"/>
    </source>
</evidence>
<sequence>MRGGLMLRVIVSIGVLTAVVGVVFGALLMAISEQRDAERLEARSAEMLATDQQVEQLVLDLDRTGRGFIATGDPSLLQAWTADQAALADRSARLQQLAHTEDQATLARRITQHSQSYVQDHATPALQAAQRGDPSAHSTETIQEGERRVAELRSELDSLAASERQLAAEREERSHETVGRAVTAAAVTGMAGWLLVSVFVVGYLARVVVWPVRGAAAMADHLARGELDSRVAEIGVGEVGELTRSFNVMGSSVQHNVEEFARLAKTQTALRRIATHVAHGAAPAEVLDAVATELGQLIGTDGAHIVRYEADGAATVVAAWGTPDIGLPVGTRLSLEGRNVSAKVLQTGRAARMDSYDDAPGPLAAHLRQHHVRGAVGAPIFLERRLWGVVTATITREEPLARDAEARLTEYTDLIATTIATAQARADLATSRARVVVAADQARRQIERTLHDGVQQHLITIAIEAGDTQASVPSELPELRQRLSSVTHGLTGVLDDLREISRGIHPTILSDVGLRPALKALARRSDVPVELDVRVEGRLPEPVEVAAYYIVAESLANAAKHAHASHVRIDVTVHSGWLRLGVRDDGVGGADPARGSGLVGLTDRVDALGGTITIASPPGQGTSLQAELPLDLPLERASLG</sequence>
<dbReference type="InterPro" id="IPR003018">
    <property type="entry name" value="GAF"/>
</dbReference>
<keyword evidence="9" id="KW-0067">ATP-binding</keyword>
<dbReference type="CDD" id="cd16917">
    <property type="entry name" value="HATPase_UhpB-NarQ-NarX-like"/>
    <property type="match status" value="1"/>
</dbReference>
<dbReference type="InterPro" id="IPR050482">
    <property type="entry name" value="Sensor_HK_TwoCompSys"/>
</dbReference>
<keyword evidence="11" id="KW-0902">Two-component regulatory system</keyword>
<evidence type="ECO:0000256" key="12">
    <source>
        <dbReference type="SAM" id="Coils"/>
    </source>
</evidence>
<dbReference type="PANTHER" id="PTHR24421:SF10">
    <property type="entry name" value="NITRATE_NITRITE SENSOR PROTEIN NARQ"/>
    <property type="match status" value="1"/>
</dbReference>
<dbReference type="Pfam" id="PF01590">
    <property type="entry name" value="GAF"/>
    <property type="match status" value="1"/>
</dbReference>
<dbReference type="EMBL" id="BAABAT010000064">
    <property type="protein sequence ID" value="GAA4263274.1"/>
    <property type="molecule type" value="Genomic_DNA"/>
</dbReference>
<dbReference type="Pfam" id="PF05227">
    <property type="entry name" value="CHASE3"/>
    <property type="match status" value="1"/>
</dbReference>
<keyword evidence="13" id="KW-0472">Membrane</keyword>
<reference evidence="16" key="1">
    <citation type="journal article" date="2019" name="Int. J. Syst. Evol. Microbiol.">
        <title>The Global Catalogue of Microorganisms (GCM) 10K type strain sequencing project: providing services to taxonomists for standard genome sequencing and annotation.</title>
        <authorList>
            <consortium name="The Broad Institute Genomics Platform"/>
            <consortium name="The Broad Institute Genome Sequencing Center for Infectious Disease"/>
            <person name="Wu L."/>
            <person name="Ma J."/>
        </authorList>
    </citation>
    <scope>NUCLEOTIDE SEQUENCE [LARGE SCALE GENOMIC DNA]</scope>
    <source>
        <strain evidence="16">JCM 17441</strain>
    </source>
</reference>
<organism evidence="15 16">
    <name type="scientific">Dactylosporangium darangshiense</name>
    <dbReference type="NCBI Taxonomy" id="579108"/>
    <lineage>
        <taxon>Bacteria</taxon>
        <taxon>Bacillati</taxon>
        <taxon>Actinomycetota</taxon>
        <taxon>Actinomycetes</taxon>
        <taxon>Micromonosporales</taxon>
        <taxon>Micromonosporaceae</taxon>
        <taxon>Dactylosporangium</taxon>
    </lineage>
</organism>
<dbReference type="Pfam" id="PF00672">
    <property type="entry name" value="HAMP"/>
    <property type="match status" value="1"/>
</dbReference>
<feature type="domain" description="HAMP" evidence="14">
    <location>
        <begin position="206"/>
        <end position="258"/>
    </location>
</feature>
<dbReference type="InterPro" id="IPR007891">
    <property type="entry name" value="CHASE3"/>
</dbReference>
<dbReference type="CDD" id="cd06225">
    <property type="entry name" value="HAMP"/>
    <property type="match status" value="1"/>
</dbReference>
<dbReference type="SMART" id="SM00387">
    <property type="entry name" value="HATPase_c"/>
    <property type="match status" value="1"/>
</dbReference>
<dbReference type="InterPro" id="IPR036890">
    <property type="entry name" value="HATPase_C_sf"/>
</dbReference>
<dbReference type="Gene3D" id="6.10.340.10">
    <property type="match status" value="1"/>
</dbReference>
<keyword evidence="6 13" id="KW-0812">Transmembrane</keyword>
<evidence type="ECO:0000256" key="3">
    <source>
        <dbReference type="ARBA" id="ARBA00012438"/>
    </source>
</evidence>
<dbReference type="PROSITE" id="PS50885">
    <property type="entry name" value="HAMP"/>
    <property type="match status" value="1"/>
</dbReference>
<accession>A0ABP8DU41</accession>
<evidence type="ECO:0000313" key="15">
    <source>
        <dbReference type="EMBL" id="GAA4263274.1"/>
    </source>
</evidence>
<dbReference type="Proteomes" id="UP001500620">
    <property type="component" value="Unassembled WGS sequence"/>
</dbReference>
<feature type="transmembrane region" description="Helical" evidence="13">
    <location>
        <begin position="181"/>
        <end position="205"/>
    </location>
</feature>
<dbReference type="InterPro" id="IPR003594">
    <property type="entry name" value="HATPase_dom"/>
</dbReference>
<evidence type="ECO:0000313" key="16">
    <source>
        <dbReference type="Proteomes" id="UP001500620"/>
    </source>
</evidence>
<protein>
    <recommendedName>
        <fullName evidence="3">histidine kinase</fullName>
        <ecNumber evidence="3">2.7.13.3</ecNumber>
    </recommendedName>
</protein>
<dbReference type="SMART" id="SM00065">
    <property type="entry name" value="GAF"/>
    <property type="match status" value="1"/>
</dbReference>
<dbReference type="Gene3D" id="1.20.5.1930">
    <property type="match status" value="1"/>
</dbReference>
<keyword evidence="8" id="KW-0418">Kinase</keyword>
<dbReference type="Pfam" id="PF02518">
    <property type="entry name" value="HATPase_c"/>
    <property type="match status" value="1"/>
</dbReference>
<dbReference type="InterPro" id="IPR003660">
    <property type="entry name" value="HAMP_dom"/>
</dbReference>
<evidence type="ECO:0000259" key="14">
    <source>
        <dbReference type="PROSITE" id="PS50885"/>
    </source>
</evidence>
<dbReference type="SMART" id="SM00304">
    <property type="entry name" value="HAMP"/>
    <property type="match status" value="1"/>
</dbReference>
<dbReference type="EC" id="2.7.13.3" evidence="3"/>
<evidence type="ECO:0000256" key="6">
    <source>
        <dbReference type="ARBA" id="ARBA00022692"/>
    </source>
</evidence>
<evidence type="ECO:0000256" key="1">
    <source>
        <dbReference type="ARBA" id="ARBA00000085"/>
    </source>
</evidence>
<keyword evidence="16" id="KW-1185">Reference proteome</keyword>
<name>A0ABP8DU41_9ACTN</name>
<evidence type="ECO:0000256" key="2">
    <source>
        <dbReference type="ARBA" id="ARBA00004370"/>
    </source>
</evidence>
<evidence type="ECO:0000256" key="8">
    <source>
        <dbReference type="ARBA" id="ARBA00022777"/>
    </source>
</evidence>
<dbReference type="SUPFAM" id="SSF55874">
    <property type="entry name" value="ATPase domain of HSP90 chaperone/DNA topoisomerase II/histidine kinase"/>
    <property type="match status" value="1"/>
</dbReference>
<feature type="coiled-coil region" evidence="12">
    <location>
        <begin position="142"/>
        <end position="172"/>
    </location>
</feature>
<evidence type="ECO:0000256" key="13">
    <source>
        <dbReference type="SAM" id="Phobius"/>
    </source>
</evidence>
<feature type="transmembrane region" description="Helical" evidence="13">
    <location>
        <begin position="6"/>
        <end position="31"/>
    </location>
</feature>
<evidence type="ECO:0000256" key="11">
    <source>
        <dbReference type="ARBA" id="ARBA00023012"/>
    </source>
</evidence>
<keyword evidence="4" id="KW-0597">Phosphoprotein</keyword>
<dbReference type="SUPFAM" id="SSF158472">
    <property type="entry name" value="HAMP domain-like"/>
    <property type="match status" value="1"/>
</dbReference>
<dbReference type="Gene3D" id="3.30.450.40">
    <property type="match status" value="1"/>
</dbReference>
<keyword evidence="10 13" id="KW-1133">Transmembrane helix</keyword>
<evidence type="ECO:0000256" key="9">
    <source>
        <dbReference type="ARBA" id="ARBA00022840"/>
    </source>
</evidence>
<dbReference type="Gene3D" id="3.30.565.10">
    <property type="entry name" value="Histidine kinase-like ATPase, C-terminal domain"/>
    <property type="match status" value="1"/>
</dbReference>
<keyword evidence="12" id="KW-0175">Coiled coil</keyword>
<dbReference type="SUPFAM" id="SSF55781">
    <property type="entry name" value="GAF domain-like"/>
    <property type="match status" value="1"/>
</dbReference>
<comment type="caution">
    <text evidence="15">The sequence shown here is derived from an EMBL/GenBank/DDBJ whole genome shotgun (WGS) entry which is preliminary data.</text>
</comment>
<keyword evidence="7" id="KW-0547">Nucleotide-binding</keyword>
<dbReference type="InterPro" id="IPR029016">
    <property type="entry name" value="GAF-like_dom_sf"/>
</dbReference>
<keyword evidence="5" id="KW-0808">Transferase</keyword>
<evidence type="ECO:0000256" key="4">
    <source>
        <dbReference type="ARBA" id="ARBA00022553"/>
    </source>
</evidence>
<gene>
    <name evidence="15" type="ORF">GCM10022255_106340</name>
</gene>
<comment type="catalytic activity">
    <reaction evidence="1">
        <text>ATP + protein L-histidine = ADP + protein N-phospho-L-histidine.</text>
        <dbReference type="EC" id="2.7.13.3"/>
    </reaction>
</comment>